<feature type="region of interest" description="Disordered" evidence="1">
    <location>
        <begin position="120"/>
        <end position="150"/>
    </location>
</feature>
<dbReference type="Pfam" id="PF07460">
    <property type="entry name" value="NUMOD3"/>
    <property type="match status" value="1"/>
</dbReference>
<evidence type="ECO:0000313" key="3">
    <source>
        <dbReference type="EMBL" id="NBI08008.1"/>
    </source>
</evidence>
<gene>
    <name evidence="3" type="ORF">D3Z33_14190</name>
</gene>
<dbReference type="Proteomes" id="UP000467132">
    <property type="component" value="Unassembled WGS sequence"/>
</dbReference>
<feature type="domain" description="Nuclease associated modular" evidence="2">
    <location>
        <begin position="126"/>
        <end position="142"/>
    </location>
</feature>
<dbReference type="AlphaFoldDB" id="A0A845R346"/>
<comment type="caution">
    <text evidence="3">The sequence shown here is derived from an EMBL/GenBank/DDBJ whole genome shotgun (WGS) entry which is preliminary data.</text>
</comment>
<reference evidence="3 4" key="1">
    <citation type="submission" date="2018-08" db="EMBL/GenBank/DDBJ databases">
        <title>Murine metabolic-syndrome-specific gut microbial biobank.</title>
        <authorList>
            <person name="Liu C."/>
        </authorList>
    </citation>
    <scope>NUCLEOTIDE SEQUENCE [LARGE SCALE GENOMIC DNA]</scope>
    <source>
        <strain evidence="3 4">583</strain>
    </source>
</reference>
<name>A0A845R346_9CLOT</name>
<organism evidence="3 4">
    <name type="scientific">Senegalia massiliensis</name>
    <dbReference type="NCBI Taxonomy" id="1720316"/>
    <lineage>
        <taxon>Bacteria</taxon>
        <taxon>Bacillati</taxon>
        <taxon>Bacillota</taxon>
        <taxon>Clostridia</taxon>
        <taxon>Eubacteriales</taxon>
        <taxon>Clostridiaceae</taxon>
        <taxon>Senegalia</taxon>
    </lineage>
</organism>
<accession>A0A845R346</accession>
<dbReference type="EMBL" id="QXXA01000018">
    <property type="protein sequence ID" value="NBI08008.1"/>
    <property type="molecule type" value="Genomic_DNA"/>
</dbReference>
<dbReference type="InterPro" id="IPR003611">
    <property type="entry name" value="NUMOD3"/>
</dbReference>
<dbReference type="SMART" id="SM00496">
    <property type="entry name" value="IENR2"/>
    <property type="match status" value="1"/>
</dbReference>
<feature type="compositionally biased region" description="Basic and acidic residues" evidence="1">
    <location>
        <begin position="129"/>
        <end position="139"/>
    </location>
</feature>
<dbReference type="RefSeq" id="WP_160198473.1">
    <property type="nucleotide sequence ID" value="NZ_QXXA01000018.1"/>
</dbReference>
<dbReference type="SUPFAM" id="SSF64496">
    <property type="entry name" value="DNA-binding domain of intron-encoded endonucleases"/>
    <property type="match status" value="1"/>
</dbReference>
<dbReference type="GO" id="GO:0003677">
    <property type="term" value="F:DNA binding"/>
    <property type="evidence" value="ECO:0007669"/>
    <property type="project" value="InterPro"/>
</dbReference>
<protein>
    <recommendedName>
        <fullName evidence="2">Nuclease associated modular domain-containing protein</fullName>
    </recommendedName>
</protein>
<dbReference type="OrthoDB" id="1707740at2"/>
<sequence>MPEKKFYVYEWFIIDTFEIFYVGKGTELRRFELHNRSKYFMNIYNKYNCAVRLYKQKLTNEEACKEEIERIADLKAIGQAKCNFTNGGTGFAEGFLNPTAQNPHYGDKNGMRTQNIDFSGENNPFYGKRHNEETKERISKNRRGKGARFGKDNPMYKNGILIEGEKNGMFGKKGFNHPNSKMYEITYSPDKKEILTYKECEKKFGIAFSRIYMNGGILNYKKKTPNSVYEGLEIKRLK</sequence>
<evidence type="ECO:0000259" key="2">
    <source>
        <dbReference type="SMART" id="SM00496"/>
    </source>
</evidence>
<proteinExistence type="predicted"/>
<keyword evidence="4" id="KW-1185">Reference proteome</keyword>
<evidence type="ECO:0000313" key="4">
    <source>
        <dbReference type="Proteomes" id="UP000467132"/>
    </source>
</evidence>
<evidence type="ECO:0000256" key="1">
    <source>
        <dbReference type="SAM" id="MobiDB-lite"/>
    </source>
</evidence>